<feature type="active site" description="Proton acceptor" evidence="2">
    <location>
        <position position="185"/>
    </location>
</feature>
<evidence type="ECO:0000256" key="2">
    <source>
        <dbReference type="PIRSR" id="PIRSR000390-1"/>
    </source>
</evidence>
<dbReference type="Gene3D" id="3.40.640.10">
    <property type="entry name" value="Type I PLP-dependent aspartate aminotransferase-like (Major domain)"/>
    <property type="match status" value="1"/>
</dbReference>
<dbReference type="InterPro" id="IPR015421">
    <property type="entry name" value="PyrdxlP-dep_Trfase_major"/>
</dbReference>
<dbReference type="Gene3D" id="3.90.1150.10">
    <property type="entry name" value="Aspartate Aminotransferase, domain 1"/>
    <property type="match status" value="1"/>
</dbReference>
<protein>
    <submittedName>
        <fullName evidence="5">DegT/DnrJ/EryC1/StrS family aminotransferase</fullName>
    </submittedName>
</protein>
<dbReference type="Proteomes" id="UP000480684">
    <property type="component" value="Unassembled WGS sequence"/>
</dbReference>
<dbReference type="InterPro" id="IPR000653">
    <property type="entry name" value="DegT/StrS_aminotransferase"/>
</dbReference>
<name>A0A7C9UVX1_9PROT</name>
<organism evidence="5 6">
    <name type="scientific">Magnetospirillum aberrantis SpK</name>
    <dbReference type="NCBI Taxonomy" id="908842"/>
    <lineage>
        <taxon>Bacteria</taxon>
        <taxon>Pseudomonadati</taxon>
        <taxon>Pseudomonadota</taxon>
        <taxon>Alphaproteobacteria</taxon>
        <taxon>Rhodospirillales</taxon>
        <taxon>Rhodospirillaceae</taxon>
        <taxon>Magnetospirillum</taxon>
    </lineage>
</organism>
<dbReference type="AlphaFoldDB" id="A0A7C9UVX1"/>
<dbReference type="PANTHER" id="PTHR30244:SF34">
    <property type="entry name" value="DTDP-4-AMINO-4,6-DIDEOXYGALACTOSE TRANSAMINASE"/>
    <property type="match status" value="1"/>
</dbReference>
<dbReference type="InterPro" id="IPR015422">
    <property type="entry name" value="PyrdxlP-dep_Trfase_small"/>
</dbReference>
<gene>
    <name evidence="5" type="ORF">G4223_06270</name>
</gene>
<keyword evidence="3 4" id="KW-0663">Pyridoxal phosphate</keyword>
<keyword evidence="5" id="KW-0808">Transferase</keyword>
<dbReference type="PANTHER" id="PTHR30244">
    <property type="entry name" value="TRANSAMINASE"/>
    <property type="match status" value="1"/>
</dbReference>
<evidence type="ECO:0000256" key="1">
    <source>
        <dbReference type="ARBA" id="ARBA00037999"/>
    </source>
</evidence>
<comment type="similarity">
    <text evidence="1 4">Belongs to the DegT/DnrJ/EryC1 family.</text>
</comment>
<dbReference type="CDD" id="cd00616">
    <property type="entry name" value="AHBA_syn"/>
    <property type="match status" value="1"/>
</dbReference>
<keyword evidence="6" id="KW-1185">Reference proteome</keyword>
<dbReference type="GO" id="GO:0030170">
    <property type="term" value="F:pyridoxal phosphate binding"/>
    <property type="evidence" value="ECO:0007669"/>
    <property type="project" value="TreeGrafter"/>
</dbReference>
<dbReference type="InterPro" id="IPR015424">
    <property type="entry name" value="PyrdxlP-dep_Trfase"/>
</dbReference>
<reference evidence="5 6" key="1">
    <citation type="submission" date="2020-02" db="EMBL/GenBank/DDBJ databases">
        <authorList>
            <person name="Dziuba M."/>
            <person name="Kuznetsov B."/>
            <person name="Mardanov A."/>
            <person name="Ravin N."/>
            <person name="Grouzdev D."/>
        </authorList>
    </citation>
    <scope>NUCLEOTIDE SEQUENCE [LARGE SCALE GENOMIC DNA]</scope>
    <source>
        <strain evidence="5 6">SpK</strain>
    </source>
</reference>
<accession>A0A7C9UVX1</accession>
<proteinExistence type="inferred from homology"/>
<sequence>MIPIARPVVGEEEAAAAREAILSGWLTQGPQVAAFEEEFGRLTGAPHACAVSSCTTALHLVLVALGIGPGDEVITASHSFIATANAIRYTGAQPVFVDIEPSTFNLSPPLVDAAVTPRTKAIIAVHQMGMPCDLRALVPISETRGLHLIEDAACAIGSEILDPEGWRPIGAPHGVAACFSFHPRKVITTGDGGMITTADEDLDARLRLLRQHGMSVPDRARHDARTVIFESYEELGFNYRMTDVQAAIGRCQLHRLPAILAERRRQAETYGRLLADIPGLRAPMAPAWARPNWQSYCVRLPPGADQMTVMQAMLDDGVATRRGIMNIHREPAYAGTPLPHPLVESEAAQDHGILLPLFPGLSDDEQLHVVRALVKACAVTKENR</sequence>
<dbReference type="GO" id="GO:0000271">
    <property type="term" value="P:polysaccharide biosynthetic process"/>
    <property type="evidence" value="ECO:0007669"/>
    <property type="project" value="TreeGrafter"/>
</dbReference>
<feature type="modified residue" description="N6-(pyridoxal phosphate)lysine" evidence="3">
    <location>
        <position position="185"/>
    </location>
</feature>
<keyword evidence="5" id="KW-0032">Aminotransferase</keyword>
<dbReference type="RefSeq" id="WP_163676633.1">
    <property type="nucleotide sequence ID" value="NZ_JAAIYP010000033.1"/>
</dbReference>
<comment type="caution">
    <text evidence="5">The sequence shown here is derived from an EMBL/GenBank/DDBJ whole genome shotgun (WGS) entry which is preliminary data.</text>
</comment>
<evidence type="ECO:0000313" key="5">
    <source>
        <dbReference type="EMBL" id="NFV79712.1"/>
    </source>
</evidence>
<dbReference type="PIRSF" id="PIRSF000390">
    <property type="entry name" value="PLP_StrS"/>
    <property type="match status" value="1"/>
</dbReference>
<evidence type="ECO:0000256" key="3">
    <source>
        <dbReference type="PIRSR" id="PIRSR000390-2"/>
    </source>
</evidence>
<evidence type="ECO:0000256" key="4">
    <source>
        <dbReference type="RuleBase" id="RU004508"/>
    </source>
</evidence>
<dbReference type="Pfam" id="PF01041">
    <property type="entry name" value="DegT_DnrJ_EryC1"/>
    <property type="match status" value="1"/>
</dbReference>
<dbReference type="EMBL" id="JAAIYP010000033">
    <property type="protein sequence ID" value="NFV79712.1"/>
    <property type="molecule type" value="Genomic_DNA"/>
</dbReference>
<dbReference type="GO" id="GO:0008483">
    <property type="term" value="F:transaminase activity"/>
    <property type="evidence" value="ECO:0007669"/>
    <property type="project" value="UniProtKB-KW"/>
</dbReference>
<evidence type="ECO:0000313" key="6">
    <source>
        <dbReference type="Proteomes" id="UP000480684"/>
    </source>
</evidence>
<dbReference type="SUPFAM" id="SSF53383">
    <property type="entry name" value="PLP-dependent transferases"/>
    <property type="match status" value="1"/>
</dbReference>